<keyword evidence="3" id="KW-1185">Reference proteome</keyword>
<accession>A0AAV4DZ51</accession>
<feature type="domain" description="Reverse transcriptase" evidence="1">
    <location>
        <begin position="1"/>
        <end position="75"/>
    </location>
</feature>
<gene>
    <name evidence="2" type="ORF">PoB_007605300</name>
</gene>
<dbReference type="EMBL" id="BLXT01008494">
    <property type="protein sequence ID" value="GFO49548.1"/>
    <property type="molecule type" value="Genomic_DNA"/>
</dbReference>
<evidence type="ECO:0000313" key="2">
    <source>
        <dbReference type="EMBL" id="GFO49548.1"/>
    </source>
</evidence>
<dbReference type="PANTHER" id="PTHR33064:SF29">
    <property type="entry name" value="PEPTIDASE A2 DOMAIN-CONTAINING PROTEIN-RELATED"/>
    <property type="match status" value="1"/>
</dbReference>
<dbReference type="InterPro" id="IPR043128">
    <property type="entry name" value="Rev_trsase/Diguanyl_cyclase"/>
</dbReference>
<dbReference type="PROSITE" id="PS50878">
    <property type="entry name" value="RT_POL"/>
    <property type="match status" value="1"/>
</dbReference>
<proteinExistence type="predicted"/>
<evidence type="ECO:0000259" key="1">
    <source>
        <dbReference type="PROSITE" id="PS50878"/>
    </source>
</evidence>
<dbReference type="PANTHER" id="PTHR33064">
    <property type="entry name" value="POL PROTEIN"/>
    <property type="match status" value="1"/>
</dbReference>
<dbReference type="Gene3D" id="3.30.70.270">
    <property type="match status" value="1"/>
</dbReference>
<reference evidence="2 3" key="1">
    <citation type="journal article" date="2021" name="Elife">
        <title>Chloroplast acquisition without the gene transfer in kleptoplastic sea slugs, Plakobranchus ocellatus.</title>
        <authorList>
            <person name="Maeda T."/>
            <person name="Takahashi S."/>
            <person name="Yoshida T."/>
            <person name="Shimamura S."/>
            <person name="Takaki Y."/>
            <person name="Nagai Y."/>
            <person name="Toyoda A."/>
            <person name="Suzuki Y."/>
            <person name="Arimoto A."/>
            <person name="Ishii H."/>
            <person name="Satoh N."/>
            <person name="Nishiyama T."/>
            <person name="Hasebe M."/>
            <person name="Maruyama T."/>
            <person name="Minagawa J."/>
            <person name="Obokata J."/>
            <person name="Shigenobu S."/>
        </authorList>
    </citation>
    <scope>NUCLEOTIDE SEQUENCE [LARGE SCALE GENOMIC DNA]</scope>
</reference>
<comment type="caution">
    <text evidence="2">The sequence shown here is derived from an EMBL/GenBank/DDBJ whole genome shotgun (WGS) entry which is preliminary data.</text>
</comment>
<dbReference type="InterPro" id="IPR000477">
    <property type="entry name" value="RT_dom"/>
</dbReference>
<dbReference type="SUPFAM" id="SSF56672">
    <property type="entry name" value="DNA/RNA polymerases"/>
    <property type="match status" value="1"/>
</dbReference>
<dbReference type="InterPro" id="IPR051320">
    <property type="entry name" value="Viral_Replic_Matur_Polypro"/>
</dbReference>
<evidence type="ECO:0000313" key="3">
    <source>
        <dbReference type="Proteomes" id="UP000735302"/>
    </source>
</evidence>
<name>A0AAV4DZ51_9GAST</name>
<sequence length="125" mass="14395">MISGATRTRAVKMLAREMDYVVDYVDDLLVHTPTLENHVKTLRELFRRLQQANFTVRPKKYVPGAKAIDFPGHRLGERTIGLEDEHVEKIRGATRPRTKKNVRACLGSVGYCKEFCFIFPIMQQC</sequence>
<dbReference type="InterPro" id="IPR043502">
    <property type="entry name" value="DNA/RNA_pol_sf"/>
</dbReference>
<organism evidence="2 3">
    <name type="scientific">Plakobranchus ocellatus</name>
    <dbReference type="NCBI Taxonomy" id="259542"/>
    <lineage>
        <taxon>Eukaryota</taxon>
        <taxon>Metazoa</taxon>
        <taxon>Spiralia</taxon>
        <taxon>Lophotrochozoa</taxon>
        <taxon>Mollusca</taxon>
        <taxon>Gastropoda</taxon>
        <taxon>Heterobranchia</taxon>
        <taxon>Euthyneura</taxon>
        <taxon>Panpulmonata</taxon>
        <taxon>Sacoglossa</taxon>
        <taxon>Placobranchoidea</taxon>
        <taxon>Plakobranchidae</taxon>
        <taxon>Plakobranchus</taxon>
    </lineage>
</organism>
<protein>
    <submittedName>
        <fullName evidence="2">Pol polyprotein</fullName>
    </submittedName>
</protein>
<dbReference type="Proteomes" id="UP000735302">
    <property type="component" value="Unassembled WGS sequence"/>
</dbReference>
<dbReference type="Pfam" id="PF00078">
    <property type="entry name" value="RVT_1"/>
    <property type="match status" value="1"/>
</dbReference>
<dbReference type="AlphaFoldDB" id="A0AAV4DZ51"/>